<dbReference type="OrthoDB" id="9397412at2759"/>
<comment type="caution">
    <text evidence="3">The sequence shown here is derived from an EMBL/GenBank/DDBJ whole genome shotgun (WGS) entry which is preliminary data.</text>
</comment>
<evidence type="ECO:0000313" key="3">
    <source>
        <dbReference type="EMBL" id="OPJ82511.1"/>
    </source>
</evidence>
<evidence type="ECO:0000256" key="2">
    <source>
        <dbReference type="ARBA" id="ARBA00022840"/>
    </source>
</evidence>
<name>A0A1V4KDT5_PATFA</name>
<dbReference type="EMBL" id="LSYS01003582">
    <property type="protein sequence ID" value="OPJ82511.1"/>
    <property type="molecule type" value="Genomic_DNA"/>
</dbReference>
<dbReference type="AlphaFoldDB" id="A0A1V4KDT5"/>
<dbReference type="STRING" id="372326.A0A1V4KDT5"/>
<evidence type="ECO:0000256" key="1">
    <source>
        <dbReference type="ARBA" id="ARBA00022741"/>
    </source>
</evidence>
<reference evidence="3 4" key="1">
    <citation type="submission" date="2016-02" db="EMBL/GenBank/DDBJ databases">
        <title>Band-tailed pigeon sequencing and assembly.</title>
        <authorList>
            <person name="Soares A.E."/>
            <person name="Novak B.J."/>
            <person name="Rice E.S."/>
            <person name="O'Connell B."/>
            <person name="Chang D."/>
            <person name="Weber S."/>
            <person name="Shapiro B."/>
        </authorList>
    </citation>
    <scope>NUCLEOTIDE SEQUENCE [LARGE SCALE GENOMIC DNA]</scope>
    <source>
        <strain evidence="3">BTP2013</strain>
        <tissue evidence="3">Blood</tissue>
    </source>
</reference>
<dbReference type="GO" id="GO:0005524">
    <property type="term" value="F:ATP binding"/>
    <property type="evidence" value="ECO:0007669"/>
    <property type="project" value="UniProtKB-KW"/>
</dbReference>
<accession>A0A1V4KDT5</accession>
<dbReference type="PANTHER" id="PTHR16305">
    <property type="entry name" value="TESTICULAR SOLUBLE ADENYLYL CYCLASE"/>
    <property type="match status" value="1"/>
</dbReference>
<gene>
    <name evidence="3" type="primary">ADCY10</name>
    <name evidence="3" type="ORF">AV530_000334</name>
</gene>
<dbReference type="GO" id="GO:0004016">
    <property type="term" value="F:adenylate cyclase activity"/>
    <property type="evidence" value="ECO:0007669"/>
    <property type="project" value="TreeGrafter"/>
</dbReference>
<keyword evidence="2" id="KW-0067">ATP-binding</keyword>
<dbReference type="Proteomes" id="UP000190648">
    <property type="component" value="Unassembled WGS sequence"/>
</dbReference>
<sequence length="345" mass="38672">MDPARYAPQALCLAGVWSSSASIKIMAPRPGALAFCDLLQWEVAYELWPGRQQVTVHRKCATFLERYAHQCKSCSQGDFVSLHRFRVTSTQDGGSCQGPADLGNSGTWTALVLAGEELQKNRPHVTEGVLAAGQPSKTNRKHNSIYSCECEAIMESVLVPLPHHYLAMGDASGAFYYLLECVAAYLHVSNNYMALMKLNEAEVLRKTLKDRKVTAHFDEATFFSLKGKVCCHTGHRKLAKKMIRKALRVFKRQFPRTSIGAFVTSQIAKLQWPAYTARRASCLPEDARKKKLAWLLWQNFCLSLLDHLYSLENTSSGQTFSHLTALMKANTQSTAVFYWAEDSHN</sequence>
<dbReference type="PANTHER" id="PTHR16305:SF28">
    <property type="entry name" value="GUANYLATE CYCLASE DOMAIN-CONTAINING PROTEIN"/>
    <property type="match status" value="1"/>
</dbReference>
<organism evidence="3 4">
    <name type="scientific">Patagioenas fasciata monilis</name>
    <dbReference type="NCBI Taxonomy" id="372326"/>
    <lineage>
        <taxon>Eukaryota</taxon>
        <taxon>Metazoa</taxon>
        <taxon>Chordata</taxon>
        <taxon>Craniata</taxon>
        <taxon>Vertebrata</taxon>
        <taxon>Euteleostomi</taxon>
        <taxon>Archelosauria</taxon>
        <taxon>Archosauria</taxon>
        <taxon>Dinosauria</taxon>
        <taxon>Saurischia</taxon>
        <taxon>Theropoda</taxon>
        <taxon>Coelurosauria</taxon>
        <taxon>Aves</taxon>
        <taxon>Neognathae</taxon>
        <taxon>Neoaves</taxon>
        <taxon>Columbimorphae</taxon>
        <taxon>Columbiformes</taxon>
        <taxon>Columbidae</taxon>
        <taxon>Patagioenas</taxon>
    </lineage>
</organism>
<keyword evidence="4" id="KW-1185">Reference proteome</keyword>
<evidence type="ECO:0000313" key="4">
    <source>
        <dbReference type="Proteomes" id="UP000190648"/>
    </source>
</evidence>
<dbReference type="GO" id="GO:0005737">
    <property type="term" value="C:cytoplasm"/>
    <property type="evidence" value="ECO:0007669"/>
    <property type="project" value="TreeGrafter"/>
</dbReference>
<protein>
    <submittedName>
        <fullName evidence="3">Adenylate cyclase type 10</fullName>
    </submittedName>
</protein>
<proteinExistence type="predicted"/>
<keyword evidence="1" id="KW-0547">Nucleotide-binding</keyword>